<evidence type="ECO:0000313" key="2">
    <source>
        <dbReference type="EMBL" id="GBG69916.1"/>
    </source>
</evidence>
<feature type="region of interest" description="Disordered" evidence="1">
    <location>
        <begin position="345"/>
        <end position="417"/>
    </location>
</feature>
<keyword evidence="3" id="KW-1185">Reference proteome</keyword>
<feature type="compositionally biased region" description="Basic and acidic residues" evidence="1">
    <location>
        <begin position="369"/>
        <end position="390"/>
    </location>
</feature>
<feature type="region of interest" description="Disordered" evidence="1">
    <location>
        <begin position="205"/>
        <end position="236"/>
    </location>
</feature>
<dbReference type="Proteomes" id="UP000265515">
    <property type="component" value="Unassembled WGS sequence"/>
</dbReference>
<gene>
    <name evidence="2" type="ORF">CBR_g4743</name>
</gene>
<feature type="compositionally biased region" description="Polar residues" evidence="1">
    <location>
        <begin position="350"/>
        <end position="366"/>
    </location>
</feature>
<feature type="region of interest" description="Disordered" evidence="1">
    <location>
        <begin position="1"/>
        <end position="24"/>
    </location>
</feature>
<comment type="caution">
    <text evidence="2">The sequence shown here is derived from an EMBL/GenBank/DDBJ whole genome shotgun (WGS) entry which is preliminary data.</text>
</comment>
<evidence type="ECO:0000256" key="1">
    <source>
        <dbReference type="SAM" id="MobiDB-lite"/>
    </source>
</evidence>
<feature type="compositionally biased region" description="Basic and acidic residues" evidence="1">
    <location>
        <begin position="221"/>
        <end position="230"/>
    </location>
</feature>
<evidence type="ECO:0000313" key="3">
    <source>
        <dbReference type="Proteomes" id="UP000265515"/>
    </source>
</evidence>
<sequence>MSCACGAPARAALPRPPGRRGVPRAMSAHPARVAAALSVAQSPFDGAGVSARASRPRCADPELWGERCGAGSSSSSSSTVIVARVGSSFRADVGYGAVFRAGKDTPAGGTWRDGPAAARCAIALRNRSGRSADAARRARSCRCMRSRGACEGGRLHARRAVWNWREEGQEKAIVEDRWRRDSRWDRRSVARRNHGTESVVVSLGEGVEERTGEETNPSGKVGDEAVENDKPASLGSRSRAGDPVLIVPGFLADAYEFVPLAEYLRSLGFNALAEKQWRWTDLLKEKGIEAHDKMTKETILKLLPSRSHQQMIELEHPFIESAPTAWSAAGLLKYARMYYGDTLHQPPEQDVNTDLTASSDMCESQNGGKGERKEEEEQKRKGLAELKRVVSEMSTDVGDRQWNPVFTDPMIKEPLNN</sequence>
<protein>
    <submittedName>
        <fullName evidence="2">Uncharacterized protein</fullName>
    </submittedName>
</protein>
<dbReference type="EMBL" id="BFEA01000122">
    <property type="protein sequence ID" value="GBG69916.1"/>
    <property type="molecule type" value="Genomic_DNA"/>
</dbReference>
<dbReference type="Gramene" id="GBG69916">
    <property type="protein sequence ID" value="GBG69916"/>
    <property type="gene ID" value="CBR_g4743"/>
</dbReference>
<reference evidence="2 3" key="1">
    <citation type="journal article" date="2018" name="Cell">
        <title>The Chara Genome: Secondary Complexity and Implications for Plant Terrestrialization.</title>
        <authorList>
            <person name="Nishiyama T."/>
            <person name="Sakayama H."/>
            <person name="Vries J.D."/>
            <person name="Buschmann H."/>
            <person name="Saint-Marcoux D."/>
            <person name="Ullrich K.K."/>
            <person name="Haas F.B."/>
            <person name="Vanderstraeten L."/>
            <person name="Becker D."/>
            <person name="Lang D."/>
            <person name="Vosolsobe S."/>
            <person name="Rombauts S."/>
            <person name="Wilhelmsson P.K.I."/>
            <person name="Janitza P."/>
            <person name="Kern R."/>
            <person name="Heyl A."/>
            <person name="Rumpler F."/>
            <person name="Villalobos L.I.A.C."/>
            <person name="Clay J.M."/>
            <person name="Skokan R."/>
            <person name="Toyoda A."/>
            <person name="Suzuki Y."/>
            <person name="Kagoshima H."/>
            <person name="Schijlen E."/>
            <person name="Tajeshwar N."/>
            <person name="Catarino B."/>
            <person name="Hetherington A.J."/>
            <person name="Saltykova A."/>
            <person name="Bonnot C."/>
            <person name="Breuninger H."/>
            <person name="Symeonidi A."/>
            <person name="Radhakrishnan G.V."/>
            <person name="Van Nieuwerburgh F."/>
            <person name="Deforce D."/>
            <person name="Chang C."/>
            <person name="Karol K.G."/>
            <person name="Hedrich R."/>
            <person name="Ulvskov P."/>
            <person name="Glockner G."/>
            <person name="Delwiche C.F."/>
            <person name="Petrasek J."/>
            <person name="Van de Peer Y."/>
            <person name="Friml J."/>
            <person name="Beilby M."/>
            <person name="Dolan L."/>
            <person name="Kohara Y."/>
            <person name="Sugano S."/>
            <person name="Fujiyama A."/>
            <person name="Delaux P.-M."/>
            <person name="Quint M."/>
            <person name="TheiBen G."/>
            <person name="Hagemann M."/>
            <person name="Harholt J."/>
            <person name="Dunand C."/>
            <person name="Zachgo S."/>
            <person name="Langdale J."/>
            <person name="Maumus F."/>
            <person name="Straeten D.V.D."/>
            <person name="Gould S.B."/>
            <person name="Rensing S.A."/>
        </authorList>
    </citation>
    <scope>NUCLEOTIDE SEQUENCE [LARGE SCALE GENOMIC DNA]</scope>
    <source>
        <strain evidence="2 3">S276</strain>
    </source>
</reference>
<proteinExistence type="predicted"/>
<accession>A0A388KIQ6</accession>
<name>A0A388KIQ6_CHABU</name>
<organism evidence="2 3">
    <name type="scientific">Chara braunii</name>
    <name type="common">Braun's stonewort</name>
    <dbReference type="NCBI Taxonomy" id="69332"/>
    <lineage>
        <taxon>Eukaryota</taxon>
        <taxon>Viridiplantae</taxon>
        <taxon>Streptophyta</taxon>
        <taxon>Charophyceae</taxon>
        <taxon>Charales</taxon>
        <taxon>Characeae</taxon>
        <taxon>Chara</taxon>
    </lineage>
</organism>
<feature type="compositionally biased region" description="Low complexity" evidence="1">
    <location>
        <begin position="1"/>
        <end position="16"/>
    </location>
</feature>
<dbReference type="AlphaFoldDB" id="A0A388KIQ6"/>